<feature type="transmembrane region" description="Helical" evidence="5">
    <location>
        <begin position="1332"/>
        <end position="1351"/>
    </location>
</feature>
<keyword evidence="2" id="KW-0964">Secreted</keyword>
<evidence type="ECO:0000313" key="10">
    <source>
        <dbReference type="Proteomes" id="UP000290517"/>
    </source>
</evidence>
<dbReference type="InterPro" id="IPR013783">
    <property type="entry name" value="Ig-like_fold"/>
</dbReference>
<keyword evidence="5" id="KW-1133">Transmembrane helix</keyword>
<evidence type="ECO:0000259" key="6">
    <source>
        <dbReference type="PROSITE" id="PS50847"/>
    </source>
</evidence>
<dbReference type="InterPro" id="IPR007331">
    <property type="entry name" value="Htaa"/>
</dbReference>
<proteinExistence type="predicted"/>
<dbReference type="OrthoDB" id="7210788at2"/>
<keyword evidence="10" id="KW-1185">Reference proteome</keyword>
<name>A0A4Q1KU40_9CELL</name>
<feature type="transmembrane region" description="Helical" evidence="5">
    <location>
        <begin position="39"/>
        <end position="60"/>
    </location>
</feature>
<evidence type="ECO:0000256" key="2">
    <source>
        <dbReference type="ARBA" id="ARBA00022525"/>
    </source>
</evidence>
<dbReference type="EMBL" id="SDJR01000005">
    <property type="protein sequence ID" value="RXR25697.1"/>
    <property type="molecule type" value="Genomic_DNA"/>
</dbReference>
<evidence type="ECO:0000313" key="9">
    <source>
        <dbReference type="Proteomes" id="UP000289805"/>
    </source>
</evidence>
<dbReference type="NCBIfam" id="TIGR01167">
    <property type="entry name" value="LPXTG_anchor"/>
    <property type="match status" value="1"/>
</dbReference>
<dbReference type="InterPro" id="IPR032109">
    <property type="entry name" value="Big_3_5"/>
</dbReference>
<dbReference type="Pfam" id="PF16640">
    <property type="entry name" value="Big_3_5"/>
    <property type="match status" value="1"/>
</dbReference>
<keyword evidence="4" id="KW-0572">Peptidoglycan-anchor</keyword>
<comment type="caution">
    <text evidence="8">The sequence shown here is derived from an EMBL/GenBank/DDBJ whole genome shotgun (WGS) entry which is preliminary data.</text>
</comment>
<sequence>MVHEAVVERPVAVRRHRGRPWTFTGDRVLITQRGGRRRALASLLTGALVAGLTVVGVAPAGAAADTVTVSGGSATWNLKDSWTDYVGAAGTITPALTGGVSVYSPAGGTVDPVSGVGEVRFGGSTRYSAHGGVLDVTVSDLRLTVSSPTSGFLTADFVTPAKTSGDVKVAEVAVTTARKGDTLTVVADGNLSGALGDVDANLARYAGQAMSTLTATLDAPLPVAPATSTTTTLAVSPAGTSVEGTALALSATVAPAAAGTVEFRDGASPLGTATVSDGVASLDVPAPAVGTHSVSAHFTPTDAAAFMPSTSASVTHTVTAQQVEPPAPVADPQVTVSPTEDVDPAVENTFTISGTGFVGAGARYGAYVLLGETSLWSGGSALPGTGWVKQVFVPSTLVKDGAFTTTITVPAGTLDASTSYQVATSAAHGLSVTDRSLDTFTPITLQGAEPATPVFEPKVEVFAADGTTPLGTTLVRPGHEIVVKGTGFDPAANVGGRGMPIPAHLPQGSYVVFGSFAKDWQPSTGAPSSARRVGPQVWALAESVLDQVPPQFQGAIRKDWANISADGSFTATLKLTTLDAIEGGAFGVYTYAAGGVKNAAQEKTVAVNFTNAPAPVFEPQIEVFAADGTTPLGNTLVRAGDKVVVKGSGFDPAGNVAPEGNRPPISAGNPAGTYVVFGKFADAWKPSAGAPSSARVVGDQRWALSQAGFDAISPAFQGAVRGQWVTVSPEGEFTAELTVKPKQASGVDVAWPETGSFGVYTYGAGGVTNAAQELSVPVRYTDAPAPAPLTVTPGSAAVKVGQKLTLTVEGLGSGDSVASVRLGGVPGTFTAQGGKVTVTVPAGLTPGAHPVMVTSALGATGETSIAVVGARTVGSLRWGFKESFRSYVGPSGITLGGGATWGADGVFSFVQTSSAEDHVSYAGSVRFAAHEGVLDTTLSDPQVVLSEDGSAGLVMDVRSATTSGGIVEGTVVLATLDLDAATVTSTGDVETFAGVPAVLTAEGADAFSGFYAAGTVLDPVTFTVGADHEGDLPTTEPGGTPQPIDTTKATLSTYQVAPGGQVTISGVGFGANETGLTSIIRSTPRTLATGVTANAGGAASATVTIPKDLEPGEHTLSLEGANHKVSAVITVTGTTSTSGGSTAQQCYAQGVNGATLSWGVSDSFRAYIAGPIAKGSVSTSGVKNGSSFTWSGGKGSFNTDLGKGRASFAGSVTFTGHDGILDLRVSNPRVQVDGSKGTLVVDVVSSDMQGNKSTSKGVAFASLNLSGKKSTSGSTITWSGAPATLTAAGAKAFAGFYEPGTALAPVTFSFPIGGDVECDVYSGLADTGTDSATLTAFAVMLLLGGAGLLAVSKRRRARADA</sequence>
<keyword evidence="5" id="KW-0472">Membrane</keyword>
<feature type="domain" description="Gram-positive cocci surface proteins LPxTG" evidence="6">
    <location>
        <begin position="1324"/>
        <end position="1361"/>
    </location>
</feature>
<evidence type="ECO:0000256" key="5">
    <source>
        <dbReference type="SAM" id="Phobius"/>
    </source>
</evidence>
<accession>A0A4Q1KU40</accession>
<dbReference type="Proteomes" id="UP000289805">
    <property type="component" value="Unassembled WGS sequence"/>
</dbReference>
<evidence type="ECO:0000256" key="4">
    <source>
        <dbReference type="ARBA" id="ARBA00023088"/>
    </source>
</evidence>
<dbReference type="Pfam" id="PF04213">
    <property type="entry name" value="HtaA"/>
    <property type="match status" value="3"/>
</dbReference>
<protein>
    <submittedName>
        <fullName evidence="8">LPXTG cell wall anchor domain-containing protein</fullName>
    </submittedName>
</protein>
<evidence type="ECO:0000256" key="3">
    <source>
        <dbReference type="ARBA" id="ARBA00022729"/>
    </source>
</evidence>
<dbReference type="Proteomes" id="UP000290517">
    <property type="component" value="Unassembled WGS sequence"/>
</dbReference>
<evidence type="ECO:0000313" key="8">
    <source>
        <dbReference type="EMBL" id="RXR33215.1"/>
    </source>
</evidence>
<keyword evidence="3" id="KW-0732">Signal</keyword>
<dbReference type="EMBL" id="SDJQ01000015">
    <property type="protein sequence ID" value="RXR33215.1"/>
    <property type="molecule type" value="Genomic_DNA"/>
</dbReference>
<keyword evidence="5" id="KW-0812">Transmembrane</keyword>
<dbReference type="STRING" id="1713.GCA_000718325_01539"/>
<dbReference type="Gene3D" id="2.60.40.10">
    <property type="entry name" value="Immunoglobulins"/>
    <property type="match status" value="2"/>
</dbReference>
<gene>
    <name evidence="7" type="ORF">EQW73_09280</name>
    <name evidence="8" type="ORF">EQW78_12065</name>
</gene>
<keyword evidence="1" id="KW-0134">Cell wall</keyword>
<reference evidence="9 10" key="1">
    <citation type="submission" date="2019-01" db="EMBL/GenBank/DDBJ databases">
        <title>Oerskovia turbata Genome sequencing and assembly.</title>
        <authorList>
            <person name="Dou T."/>
        </authorList>
    </citation>
    <scope>NUCLEOTIDE SEQUENCE [LARGE SCALE GENOMIC DNA]</scope>
    <source>
        <strain evidence="8 9">JCM12123</strain>
        <strain evidence="7 10">JCM3160</strain>
    </source>
</reference>
<dbReference type="GO" id="GO:0005975">
    <property type="term" value="P:carbohydrate metabolic process"/>
    <property type="evidence" value="ECO:0007669"/>
    <property type="project" value="UniProtKB-ARBA"/>
</dbReference>
<evidence type="ECO:0000313" key="7">
    <source>
        <dbReference type="EMBL" id="RXR25697.1"/>
    </source>
</evidence>
<dbReference type="InterPro" id="IPR019931">
    <property type="entry name" value="LPXTG_anchor"/>
</dbReference>
<dbReference type="PROSITE" id="PS50847">
    <property type="entry name" value="GRAM_POS_ANCHORING"/>
    <property type="match status" value="1"/>
</dbReference>
<evidence type="ECO:0000256" key="1">
    <source>
        <dbReference type="ARBA" id="ARBA00022512"/>
    </source>
</evidence>
<organism evidence="8 9">
    <name type="scientific">Oerskovia turbata</name>
    <dbReference type="NCBI Taxonomy" id="1713"/>
    <lineage>
        <taxon>Bacteria</taxon>
        <taxon>Bacillati</taxon>
        <taxon>Actinomycetota</taxon>
        <taxon>Actinomycetes</taxon>
        <taxon>Micrococcales</taxon>
        <taxon>Cellulomonadaceae</taxon>
        <taxon>Oerskovia</taxon>
    </lineage>
</organism>